<feature type="compositionally biased region" description="Acidic residues" evidence="5">
    <location>
        <begin position="779"/>
        <end position="793"/>
    </location>
</feature>
<feature type="transmembrane region" description="Helical" evidence="6">
    <location>
        <begin position="151"/>
        <end position="170"/>
    </location>
</feature>
<keyword evidence="6" id="KW-0812">Transmembrane</keyword>
<dbReference type="Proteomes" id="UP000591131">
    <property type="component" value="Unassembled WGS sequence"/>
</dbReference>
<name>A0A7J6MMA9_PERCH</name>
<feature type="region of interest" description="Disordered" evidence="5">
    <location>
        <begin position="68"/>
        <end position="89"/>
    </location>
</feature>
<keyword evidence="2 4" id="KW-0863">Zinc-finger</keyword>
<accession>A0A7J6MMA9</accession>
<dbReference type="PROSITE" id="PS51044">
    <property type="entry name" value="ZF_SP_RING"/>
    <property type="match status" value="1"/>
</dbReference>
<dbReference type="InterPro" id="IPR004181">
    <property type="entry name" value="Znf_MIZ"/>
</dbReference>
<sequence length="837" mass="91184">MLGLEDGIVLLQQAWDIFWKVDPGVLASYPLLPPVSVPIQLGMMPSAAPLVGAAMISTSQRSETVADFFGEGPHRSSSSSSSSDGGGAVNIAKTVEPMDEDEEGGIGRRLSGRCRKFYEWLPSVMAGLTVFDGSLLIAAIRGFGVPCDAPLLLWAIVGILLGWPATFLVYSYSQEESFKGAFVLEVLLLAVSFCWLCAGMTWVNTSVTCIDTSPLLWWTVFIHSITSLSMTSTVMFCMIVTTVISLLFGGSSSGGGGAHMDGLDLYCCFFWLVWIEGYKFLVLRWLLEAVMDEVEEGCEVNMIHLVEYPHGRGVKWVAPFAIGGQYKQDMATAKIRYQQQQDQSQRLRSQLEGGPAAGGGSTVEGLHGSGAGGGSASAPGRQRRLTLAQQQLNATTGGAGAARLEAAFGVGNTAQVKCICFGGAGVGDSEFVTCASCCRKSHCKCVRADAEATDFICPFCRMLNMDPFEPGLDVVKGILREGVVMLLGFVATARNMTAPSAIESTLSMRLNVTSNQIRDWQAKKYNVAVRCVAVAHKRSHVTQGPLWPLELRASVNNYRDVFRISPGKYGHVRREVTSKYIDDVLRPNNNVVHITYKTGYDPNHAAQSAASQPPRFFFGVVVTKQVSPEDLLRNIVQPSLEKCRRQDLDIVMLGRKRARELQDDDLQIDTRAVHDILQTRCPISLCEIDLPARGCNCEHLQTFDAKAYININKLTANVDKRWQCPICAKPCRPNQLVLDKFALEALKDARANADTAPSEEEEAFNKRMRLDEQGRWEVLPDEDLEGEESESEEDKPPSDVPPPPDSAPSTDGVSNGAASPSVETSPTGDENVVSLDD</sequence>
<evidence type="ECO:0000259" key="7">
    <source>
        <dbReference type="PROSITE" id="PS51044"/>
    </source>
</evidence>
<comment type="caution">
    <text evidence="8">The sequence shown here is derived from an EMBL/GenBank/DDBJ whole genome shotgun (WGS) entry which is preliminary data.</text>
</comment>
<proteinExistence type="predicted"/>
<dbReference type="Pfam" id="PF02891">
    <property type="entry name" value="zf-MIZ"/>
    <property type="match status" value="1"/>
</dbReference>
<dbReference type="GO" id="GO:0008270">
    <property type="term" value="F:zinc ion binding"/>
    <property type="evidence" value="ECO:0007669"/>
    <property type="project" value="UniProtKB-KW"/>
</dbReference>
<dbReference type="CDD" id="cd16650">
    <property type="entry name" value="SP-RING_PIAS-like"/>
    <property type="match status" value="1"/>
</dbReference>
<feature type="domain" description="SP-RING-type" evidence="7">
    <location>
        <begin position="662"/>
        <end position="755"/>
    </location>
</feature>
<organism evidence="8 9">
    <name type="scientific">Perkinsus chesapeaki</name>
    <name type="common">Clam parasite</name>
    <name type="synonym">Perkinsus andrewsi</name>
    <dbReference type="NCBI Taxonomy" id="330153"/>
    <lineage>
        <taxon>Eukaryota</taxon>
        <taxon>Sar</taxon>
        <taxon>Alveolata</taxon>
        <taxon>Perkinsozoa</taxon>
        <taxon>Perkinsea</taxon>
        <taxon>Perkinsida</taxon>
        <taxon>Perkinsidae</taxon>
        <taxon>Perkinsus</taxon>
    </lineage>
</organism>
<feature type="compositionally biased region" description="Polar residues" evidence="5">
    <location>
        <begin position="811"/>
        <end position="828"/>
    </location>
</feature>
<feature type="transmembrane region" description="Helical" evidence="6">
    <location>
        <begin position="117"/>
        <end position="139"/>
    </location>
</feature>
<evidence type="ECO:0000256" key="2">
    <source>
        <dbReference type="ARBA" id="ARBA00022771"/>
    </source>
</evidence>
<keyword evidence="6" id="KW-1133">Transmembrane helix</keyword>
<evidence type="ECO:0000256" key="6">
    <source>
        <dbReference type="SAM" id="Phobius"/>
    </source>
</evidence>
<feature type="compositionally biased region" description="Gly residues" evidence="5">
    <location>
        <begin position="355"/>
        <end position="375"/>
    </location>
</feature>
<dbReference type="InterPro" id="IPR011011">
    <property type="entry name" value="Znf_FYVE_PHD"/>
</dbReference>
<dbReference type="GO" id="GO:0061665">
    <property type="term" value="F:SUMO ligase activity"/>
    <property type="evidence" value="ECO:0007669"/>
    <property type="project" value="TreeGrafter"/>
</dbReference>
<dbReference type="OrthoDB" id="28127at2759"/>
<dbReference type="PANTHER" id="PTHR10782">
    <property type="entry name" value="ZINC FINGER MIZ DOMAIN-CONTAINING PROTEIN"/>
    <property type="match status" value="1"/>
</dbReference>
<dbReference type="PANTHER" id="PTHR10782:SF4">
    <property type="entry name" value="TONALLI, ISOFORM E"/>
    <property type="match status" value="1"/>
</dbReference>
<dbReference type="EMBL" id="JAAPAO010000105">
    <property type="protein sequence ID" value="KAF4672596.1"/>
    <property type="molecule type" value="Genomic_DNA"/>
</dbReference>
<evidence type="ECO:0000313" key="9">
    <source>
        <dbReference type="Proteomes" id="UP000591131"/>
    </source>
</evidence>
<evidence type="ECO:0000256" key="1">
    <source>
        <dbReference type="ARBA" id="ARBA00022723"/>
    </source>
</evidence>
<dbReference type="Gene3D" id="3.30.40.10">
    <property type="entry name" value="Zinc/RING finger domain, C3HC4 (zinc finger)"/>
    <property type="match status" value="1"/>
</dbReference>
<evidence type="ECO:0000256" key="4">
    <source>
        <dbReference type="PROSITE-ProRule" id="PRU00452"/>
    </source>
</evidence>
<feature type="region of interest" description="Disordered" evidence="5">
    <location>
        <begin position="751"/>
        <end position="837"/>
    </location>
</feature>
<dbReference type="SUPFAM" id="SSF57903">
    <property type="entry name" value="FYVE/PHD zinc finger"/>
    <property type="match status" value="1"/>
</dbReference>
<dbReference type="AlphaFoldDB" id="A0A7J6MMA9"/>
<gene>
    <name evidence="8" type="ORF">FOL47_000347</name>
</gene>
<feature type="transmembrane region" description="Helical" evidence="6">
    <location>
        <begin position="182"/>
        <end position="203"/>
    </location>
</feature>
<evidence type="ECO:0000313" key="8">
    <source>
        <dbReference type="EMBL" id="KAF4672596.1"/>
    </source>
</evidence>
<keyword evidence="6" id="KW-0472">Membrane</keyword>
<feature type="compositionally biased region" description="Basic and acidic residues" evidence="5">
    <location>
        <begin position="763"/>
        <end position="775"/>
    </location>
</feature>
<evidence type="ECO:0000256" key="3">
    <source>
        <dbReference type="ARBA" id="ARBA00022833"/>
    </source>
</evidence>
<evidence type="ECO:0000256" key="5">
    <source>
        <dbReference type="SAM" id="MobiDB-lite"/>
    </source>
</evidence>
<keyword evidence="3" id="KW-0862">Zinc</keyword>
<keyword evidence="1" id="KW-0479">Metal-binding</keyword>
<dbReference type="InterPro" id="IPR013083">
    <property type="entry name" value="Znf_RING/FYVE/PHD"/>
</dbReference>
<protein>
    <recommendedName>
        <fullName evidence="7">SP-RING-type domain-containing protein</fullName>
    </recommendedName>
</protein>
<feature type="region of interest" description="Disordered" evidence="5">
    <location>
        <begin position="346"/>
        <end position="380"/>
    </location>
</feature>
<dbReference type="GO" id="GO:0016925">
    <property type="term" value="P:protein sumoylation"/>
    <property type="evidence" value="ECO:0007669"/>
    <property type="project" value="TreeGrafter"/>
</dbReference>
<dbReference type="GO" id="GO:0000785">
    <property type="term" value="C:chromatin"/>
    <property type="evidence" value="ECO:0007669"/>
    <property type="project" value="TreeGrafter"/>
</dbReference>
<reference evidence="8 9" key="1">
    <citation type="submission" date="2020-04" db="EMBL/GenBank/DDBJ databases">
        <title>Perkinsus chesapeaki whole genome sequence.</title>
        <authorList>
            <person name="Bogema D.R."/>
        </authorList>
    </citation>
    <scope>NUCLEOTIDE SEQUENCE [LARGE SCALE GENOMIC DNA]</scope>
    <source>
        <strain evidence="8">ATCC PRA-425</strain>
    </source>
</reference>
<keyword evidence="9" id="KW-1185">Reference proteome</keyword>
<feature type="transmembrane region" description="Helical" evidence="6">
    <location>
        <begin position="215"/>
        <end position="248"/>
    </location>
</feature>